<dbReference type="EMBL" id="CM042891">
    <property type="protein sequence ID" value="KAI4303572.1"/>
    <property type="molecule type" value="Genomic_DNA"/>
</dbReference>
<sequence>MVYDAKELVVLCNANAYEATVPESEWSPLSGNIYQFLSLYAFYGNFDSLVSALTKLGHRRIFSFDEQAKYALNLCTGSGLLKNSRHVQYLPSRWCVADPSKDLSAAENHKKCKTQRSCDFDGLRVITFLDPSIGFWSEGVPSWSQFFHSNHDIAG</sequence>
<keyword evidence="2" id="KW-1185">Reference proteome</keyword>
<dbReference type="Proteomes" id="UP001057402">
    <property type="component" value="Chromosome 12"/>
</dbReference>
<organism evidence="1 2">
    <name type="scientific">Melastoma candidum</name>
    <dbReference type="NCBI Taxonomy" id="119954"/>
    <lineage>
        <taxon>Eukaryota</taxon>
        <taxon>Viridiplantae</taxon>
        <taxon>Streptophyta</taxon>
        <taxon>Embryophyta</taxon>
        <taxon>Tracheophyta</taxon>
        <taxon>Spermatophyta</taxon>
        <taxon>Magnoliopsida</taxon>
        <taxon>eudicotyledons</taxon>
        <taxon>Gunneridae</taxon>
        <taxon>Pentapetalae</taxon>
        <taxon>rosids</taxon>
        <taxon>malvids</taxon>
        <taxon>Myrtales</taxon>
        <taxon>Melastomataceae</taxon>
        <taxon>Melastomatoideae</taxon>
        <taxon>Melastomateae</taxon>
        <taxon>Melastoma</taxon>
    </lineage>
</organism>
<comment type="caution">
    <text evidence="1">The sequence shown here is derived from an EMBL/GenBank/DDBJ whole genome shotgun (WGS) entry which is preliminary data.</text>
</comment>
<reference evidence="2" key="1">
    <citation type="journal article" date="2023" name="Front. Plant Sci.">
        <title>Chromosomal-level genome assembly of Melastoma candidum provides insights into trichome evolution.</title>
        <authorList>
            <person name="Zhong Y."/>
            <person name="Wu W."/>
            <person name="Sun C."/>
            <person name="Zou P."/>
            <person name="Liu Y."/>
            <person name="Dai S."/>
            <person name="Zhou R."/>
        </authorList>
    </citation>
    <scope>NUCLEOTIDE SEQUENCE [LARGE SCALE GENOMIC DNA]</scope>
</reference>
<evidence type="ECO:0000313" key="1">
    <source>
        <dbReference type="EMBL" id="KAI4303572.1"/>
    </source>
</evidence>
<evidence type="ECO:0000313" key="2">
    <source>
        <dbReference type="Proteomes" id="UP001057402"/>
    </source>
</evidence>
<protein>
    <submittedName>
        <fullName evidence="1">Uncharacterized protein</fullName>
    </submittedName>
</protein>
<name>A0ACB9L1Q3_9MYRT</name>
<proteinExistence type="predicted"/>
<accession>A0ACB9L1Q3</accession>
<gene>
    <name evidence="1" type="ORF">MLD38_039183</name>
</gene>